<dbReference type="EMBL" id="MNCJ02000316">
    <property type="protein sequence ID" value="KAF5821340.1"/>
    <property type="molecule type" value="Genomic_DNA"/>
</dbReference>
<evidence type="ECO:0000313" key="1">
    <source>
        <dbReference type="EMBL" id="KAF5821340.1"/>
    </source>
</evidence>
<reference evidence="1" key="2">
    <citation type="submission" date="2020-06" db="EMBL/GenBank/DDBJ databases">
        <title>Helianthus annuus Genome sequencing and assembly Release 2.</title>
        <authorList>
            <person name="Gouzy J."/>
            <person name="Langlade N."/>
            <person name="Munos S."/>
        </authorList>
    </citation>
    <scope>NUCLEOTIDE SEQUENCE</scope>
    <source>
        <tissue evidence="1">Leaves</tissue>
    </source>
</reference>
<evidence type="ECO:0000313" key="2">
    <source>
        <dbReference type="Proteomes" id="UP000215914"/>
    </source>
</evidence>
<protein>
    <submittedName>
        <fullName evidence="1">Uncharacterized protein</fullName>
    </submittedName>
</protein>
<dbReference type="AlphaFoldDB" id="A0A9K3JTY8"/>
<sequence length="63" mass="7398">MAFEFLLDDNSRRASDHWERHPGATIAFRPYNSSYSDSEHPGVDLTFALRSYTPVRIFKNYMI</sequence>
<organism evidence="1 2">
    <name type="scientific">Helianthus annuus</name>
    <name type="common">Common sunflower</name>
    <dbReference type="NCBI Taxonomy" id="4232"/>
    <lineage>
        <taxon>Eukaryota</taxon>
        <taxon>Viridiplantae</taxon>
        <taxon>Streptophyta</taxon>
        <taxon>Embryophyta</taxon>
        <taxon>Tracheophyta</taxon>
        <taxon>Spermatophyta</taxon>
        <taxon>Magnoliopsida</taxon>
        <taxon>eudicotyledons</taxon>
        <taxon>Gunneridae</taxon>
        <taxon>Pentapetalae</taxon>
        <taxon>asterids</taxon>
        <taxon>campanulids</taxon>
        <taxon>Asterales</taxon>
        <taxon>Asteraceae</taxon>
        <taxon>Asteroideae</taxon>
        <taxon>Heliantheae alliance</taxon>
        <taxon>Heliantheae</taxon>
        <taxon>Helianthus</taxon>
    </lineage>
</organism>
<reference evidence="1" key="1">
    <citation type="journal article" date="2017" name="Nature">
        <title>The sunflower genome provides insights into oil metabolism, flowering and Asterid evolution.</title>
        <authorList>
            <person name="Badouin H."/>
            <person name="Gouzy J."/>
            <person name="Grassa C.J."/>
            <person name="Murat F."/>
            <person name="Staton S.E."/>
            <person name="Cottret L."/>
            <person name="Lelandais-Briere C."/>
            <person name="Owens G.L."/>
            <person name="Carrere S."/>
            <person name="Mayjonade B."/>
            <person name="Legrand L."/>
            <person name="Gill N."/>
            <person name="Kane N.C."/>
            <person name="Bowers J.E."/>
            <person name="Hubner S."/>
            <person name="Bellec A."/>
            <person name="Berard A."/>
            <person name="Berges H."/>
            <person name="Blanchet N."/>
            <person name="Boniface M.C."/>
            <person name="Brunel D."/>
            <person name="Catrice O."/>
            <person name="Chaidir N."/>
            <person name="Claudel C."/>
            <person name="Donnadieu C."/>
            <person name="Faraut T."/>
            <person name="Fievet G."/>
            <person name="Helmstetter N."/>
            <person name="King M."/>
            <person name="Knapp S.J."/>
            <person name="Lai Z."/>
            <person name="Le Paslier M.C."/>
            <person name="Lippi Y."/>
            <person name="Lorenzon L."/>
            <person name="Mandel J.R."/>
            <person name="Marage G."/>
            <person name="Marchand G."/>
            <person name="Marquand E."/>
            <person name="Bret-Mestries E."/>
            <person name="Morien E."/>
            <person name="Nambeesan S."/>
            <person name="Nguyen T."/>
            <person name="Pegot-Espagnet P."/>
            <person name="Pouilly N."/>
            <person name="Raftis F."/>
            <person name="Sallet E."/>
            <person name="Schiex T."/>
            <person name="Thomas J."/>
            <person name="Vandecasteele C."/>
            <person name="Vares D."/>
            <person name="Vear F."/>
            <person name="Vautrin S."/>
            <person name="Crespi M."/>
            <person name="Mangin B."/>
            <person name="Burke J.M."/>
            <person name="Salse J."/>
            <person name="Munos S."/>
            <person name="Vincourt P."/>
            <person name="Rieseberg L.H."/>
            <person name="Langlade N.B."/>
        </authorList>
    </citation>
    <scope>NUCLEOTIDE SEQUENCE</scope>
    <source>
        <tissue evidence="1">Leaves</tissue>
    </source>
</reference>
<dbReference type="Proteomes" id="UP000215914">
    <property type="component" value="Unassembled WGS sequence"/>
</dbReference>
<dbReference type="Gramene" id="mRNA:HanXRQr2_Chr01g0012801">
    <property type="protein sequence ID" value="mRNA:HanXRQr2_Chr01g0012801"/>
    <property type="gene ID" value="HanXRQr2_Chr01g0012801"/>
</dbReference>
<accession>A0A9K3JTY8</accession>
<comment type="caution">
    <text evidence="1">The sequence shown here is derived from an EMBL/GenBank/DDBJ whole genome shotgun (WGS) entry which is preliminary data.</text>
</comment>
<keyword evidence="2" id="KW-1185">Reference proteome</keyword>
<proteinExistence type="predicted"/>
<gene>
    <name evidence="1" type="ORF">HanXRQr2_Chr01g0012801</name>
</gene>
<name>A0A9K3JTY8_HELAN</name>